<accession>A0A3N4HXB9</accession>
<protein>
    <submittedName>
        <fullName evidence="2">Uncharacterized protein</fullName>
    </submittedName>
</protein>
<evidence type="ECO:0000313" key="2">
    <source>
        <dbReference type="EMBL" id="RPA78503.1"/>
    </source>
</evidence>
<keyword evidence="1" id="KW-0175">Coiled coil</keyword>
<dbReference type="EMBL" id="ML119710">
    <property type="protein sequence ID" value="RPA78503.1"/>
    <property type="molecule type" value="Genomic_DNA"/>
</dbReference>
<name>A0A3N4HXB9_ASCIM</name>
<proteinExistence type="predicted"/>
<sequence>MDTETVACTSTIPDQLKAWDESVRLIIEDLNVLHGQMLESLENTARRLEETEKRLERHIEKTGAFKNDMAVKLEKMERRIGKLEEHVDAVYVGRDLPVKKIGESKVMKVTWYKTGFADATVKEGDMGMLISHG</sequence>
<organism evidence="2 3">
    <name type="scientific">Ascobolus immersus RN42</name>
    <dbReference type="NCBI Taxonomy" id="1160509"/>
    <lineage>
        <taxon>Eukaryota</taxon>
        <taxon>Fungi</taxon>
        <taxon>Dikarya</taxon>
        <taxon>Ascomycota</taxon>
        <taxon>Pezizomycotina</taxon>
        <taxon>Pezizomycetes</taxon>
        <taxon>Pezizales</taxon>
        <taxon>Ascobolaceae</taxon>
        <taxon>Ascobolus</taxon>
    </lineage>
</organism>
<gene>
    <name evidence="2" type="ORF">BJ508DRAFT_309142</name>
</gene>
<reference evidence="2 3" key="1">
    <citation type="journal article" date="2018" name="Nat. Ecol. Evol.">
        <title>Pezizomycetes genomes reveal the molecular basis of ectomycorrhizal truffle lifestyle.</title>
        <authorList>
            <person name="Murat C."/>
            <person name="Payen T."/>
            <person name="Noel B."/>
            <person name="Kuo A."/>
            <person name="Morin E."/>
            <person name="Chen J."/>
            <person name="Kohler A."/>
            <person name="Krizsan K."/>
            <person name="Balestrini R."/>
            <person name="Da Silva C."/>
            <person name="Montanini B."/>
            <person name="Hainaut M."/>
            <person name="Levati E."/>
            <person name="Barry K.W."/>
            <person name="Belfiori B."/>
            <person name="Cichocki N."/>
            <person name="Clum A."/>
            <person name="Dockter R.B."/>
            <person name="Fauchery L."/>
            <person name="Guy J."/>
            <person name="Iotti M."/>
            <person name="Le Tacon F."/>
            <person name="Lindquist E.A."/>
            <person name="Lipzen A."/>
            <person name="Malagnac F."/>
            <person name="Mello A."/>
            <person name="Molinier V."/>
            <person name="Miyauchi S."/>
            <person name="Poulain J."/>
            <person name="Riccioni C."/>
            <person name="Rubini A."/>
            <person name="Sitrit Y."/>
            <person name="Splivallo R."/>
            <person name="Traeger S."/>
            <person name="Wang M."/>
            <person name="Zifcakova L."/>
            <person name="Wipf D."/>
            <person name="Zambonelli A."/>
            <person name="Paolocci F."/>
            <person name="Nowrousian M."/>
            <person name="Ottonello S."/>
            <person name="Baldrian P."/>
            <person name="Spatafora J.W."/>
            <person name="Henrissat B."/>
            <person name="Nagy L.G."/>
            <person name="Aury J.M."/>
            <person name="Wincker P."/>
            <person name="Grigoriev I.V."/>
            <person name="Bonfante P."/>
            <person name="Martin F.M."/>
        </authorList>
    </citation>
    <scope>NUCLEOTIDE SEQUENCE [LARGE SCALE GENOMIC DNA]</scope>
    <source>
        <strain evidence="2 3">RN42</strain>
    </source>
</reference>
<dbReference type="AlphaFoldDB" id="A0A3N4HXB9"/>
<evidence type="ECO:0000256" key="1">
    <source>
        <dbReference type="SAM" id="Coils"/>
    </source>
</evidence>
<dbReference type="Proteomes" id="UP000275078">
    <property type="component" value="Unassembled WGS sequence"/>
</dbReference>
<keyword evidence="3" id="KW-1185">Reference proteome</keyword>
<evidence type="ECO:0000313" key="3">
    <source>
        <dbReference type="Proteomes" id="UP000275078"/>
    </source>
</evidence>
<feature type="coiled-coil region" evidence="1">
    <location>
        <begin position="38"/>
        <end position="86"/>
    </location>
</feature>